<evidence type="ECO:0000313" key="9">
    <source>
        <dbReference type="EMBL" id="SET08897.1"/>
    </source>
</evidence>
<feature type="transmembrane region" description="Helical" evidence="8">
    <location>
        <begin position="250"/>
        <end position="268"/>
    </location>
</feature>
<evidence type="ECO:0000256" key="5">
    <source>
        <dbReference type="ARBA" id="ARBA00022989"/>
    </source>
</evidence>
<dbReference type="STRING" id="1123402.SAMN02583745_01352"/>
<evidence type="ECO:0000256" key="7">
    <source>
        <dbReference type="RuleBase" id="RU003943"/>
    </source>
</evidence>
<dbReference type="OrthoDB" id="9804300at2"/>
<dbReference type="Pfam" id="PF00950">
    <property type="entry name" value="ABC-3"/>
    <property type="match status" value="1"/>
</dbReference>
<feature type="transmembrane region" description="Helical" evidence="8">
    <location>
        <begin position="21"/>
        <end position="46"/>
    </location>
</feature>
<keyword evidence="6 8" id="KW-0472">Membrane</keyword>
<feature type="transmembrane region" description="Helical" evidence="8">
    <location>
        <begin position="225"/>
        <end position="244"/>
    </location>
</feature>
<dbReference type="GO" id="GO:0055085">
    <property type="term" value="P:transmembrane transport"/>
    <property type="evidence" value="ECO:0007669"/>
    <property type="project" value="InterPro"/>
</dbReference>
<feature type="transmembrane region" description="Helical" evidence="8">
    <location>
        <begin position="58"/>
        <end position="85"/>
    </location>
</feature>
<reference evidence="10" key="1">
    <citation type="submission" date="2016-10" db="EMBL/GenBank/DDBJ databases">
        <authorList>
            <person name="Varghese N."/>
            <person name="Submissions S."/>
        </authorList>
    </citation>
    <scope>NUCLEOTIDE SEQUENCE [LARGE SCALE GENOMIC DNA]</scope>
    <source>
        <strain evidence="10">DSM 18579</strain>
    </source>
</reference>
<dbReference type="EMBL" id="FOHV01000008">
    <property type="protein sequence ID" value="SET08897.1"/>
    <property type="molecule type" value="Genomic_DNA"/>
</dbReference>
<evidence type="ECO:0000256" key="8">
    <source>
        <dbReference type="SAM" id="Phobius"/>
    </source>
</evidence>
<organism evidence="9 10">
    <name type="scientific">Thorsellia anophelis DSM 18579</name>
    <dbReference type="NCBI Taxonomy" id="1123402"/>
    <lineage>
        <taxon>Bacteria</taxon>
        <taxon>Pseudomonadati</taxon>
        <taxon>Pseudomonadota</taxon>
        <taxon>Gammaproteobacteria</taxon>
        <taxon>Enterobacterales</taxon>
        <taxon>Thorselliaceae</taxon>
        <taxon>Thorsellia</taxon>
    </lineage>
</organism>
<keyword evidence="3" id="KW-0406">Ion transport</keyword>
<evidence type="ECO:0000256" key="4">
    <source>
        <dbReference type="ARBA" id="ARBA00022692"/>
    </source>
</evidence>
<evidence type="ECO:0000256" key="1">
    <source>
        <dbReference type="ARBA" id="ARBA00004141"/>
    </source>
</evidence>
<sequence length="278" mass="31191">MIELYNFFVEPFTYPFMQRALVMGLTIGIVCAFLSCFLVLKGWALMGDAISHAVLPGIILSTLINMPIIIGAFIAGFITTILIAYIKSSTRLKEDSVVGIVFSFFFALGLFLFAFIETQLHLTHILFGNILGVDADNMLKDIIILFCVFLLLLVKSKDLILFCFDSIHLKMLGKSTRLYHYFLLLVLCLVIVISIQAVGILFVVALLIIPGMFGFIIVKRFEQMVFLSIIFSVMTIILGILLSFHLDVATAPLIVVFQSIGILIALLCKKERYRERSK</sequence>
<evidence type="ECO:0000313" key="10">
    <source>
        <dbReference type="Proteomes" id="UP000242642"/>
    </source>
</evidence>
<proteinExistence type="inferred from homology"/>
<dbReference type="PANTHER" id="PTHR30477:SF24">
    <property type="entry name" value="IRON TRANSPORT SYSTEM MEMBRANE PROTEIN HI_0359-RELATED"/>
    <property type="match status" value="1"/>
</dbReference>
<feature type="transmembrane region" description="Helical" evidence="8">
    <location>
        <begin position="97"/>
        <end position="116"/>
    </location>
</feature>
<feature type="transmembrane region" description="Helical" evidence="8">
    <location>
        <begin position="200"/>
        <end position="218"/>
    </location>
</feature>
<name>A0A1I0BPH8_9GAMM</name>
<dbReference type="GO" id="GO:0043190">
    <property type="term" value="C:ATP-binding cassette (ABC) transporter complex"/>
    <property type="evidence" value="ECO:0007669"/>
    <property type="project" value="InterPro"/>
</dbReference>
<dbReference type="GO" id="GO:0006826">
    <property type="term" value="P:iron ion transport"/>
    <property type="evidence" value="ECO:0007669"/>
    <property type="project" value="UniProtKB-KW"/>
</dbReference>
<protein>
    <submittedName>
        <fullName evidence="9">Manganese/iron transport system permease protein</fullName>
    </submittedName>
</protein>
<dbReference type="Gene3D" id="1.10.3470.10">
    <property type="entry name" value="ABC transporter involved in vitamin B12 uptake, BtuC"/>
    <property type="match status" value="1"/>
</dbReference>
<evidence type="ECO:0000256" key="3">
    <source>
        <dbReference type="ARBA" id="ARBA00022496"/>
    </source>
</evidence>
<feature type="transmembrane region" description="Helical" evidence="8">
    <location>
        <begin position="142"/>
        <end position="164"/>
    </location>
</feature>
<keyword evidence="3" id="KW-0410">Iron transport</keyword>
<comment type="subcellular location">
    <subcellularLocation>
        <location evidence="7">Cell membrane</location>
        <topology evidence="7">Multi-pass membrane protein</topology>
    </subcellularLocation>
    <subcellularLocation>
        <location evidence="1">Membrane</location>
        <topology evidence="1">Multi-pass membrane protein</topology>
    </subcellularLocation>
</comment>
<dbReference type="AlphaFoldDB" id="A0A1I0BPH8"/>
<keyword evidence="10" id="KW-1185">Reference proteome</keyword>
<accession>A0A1I0BPH8</accession>
<feature type="transmembrane region" description="Helical" evidence="8">
    <location>
        <begin position="176"/>
        <end position="194"/>
    </location>
</feature>
<evidence type="ECO:0000256" key="6">
    <source>
        <dbReference type="ARBA" id="ARBA00023136"/>
    </source>
</evidence>
<keyword evidence="4 7" id="KW-0812">Transmembrane</keyword>
<evidence type="ECO:0000256" key="2">
    <source>
        <dbReference type="ARBA" id="ARBA00008034"/>
    </source>
</evidence>
<dbReference type="Proteomes" id="UP000242642">
    <property type="component" value="Unassembled WGS sequence"/>
</dbReference>
<keyword evidence="3" id="KW-0408">Iron</keyword>
<dbReference type="FunFam" id="1.10.3470.10:FF:000003">
    <property type="entry name" value="Iron ABC transporter permease SitD"/>
    <property type="match status" value="1"/>
</dbReference>
<dbReference type="PANTHER" id="PTHR30477">
    <property type="entry name" value="ABC-TRANSPORTER METAL-BINDING PROTEIN"/>
    <property type="match status" value="1"/>
</dbReference>
<dbReference type="InterPro" id="IPR001626">
    <property type="entry name" value="ABC_TroCD"/>
</dbReference>
<keyword evidence="5 8" id="KW-1133">Transmembrane helix</keyword>
<dbReference type="InterPro" id="IPR037294">
    <property type="entry name" value="ABC_BtuC-like"/>
</dbReference>
<comment type="similarity">
    <text evidence="2 7">Belongs to the ABC-3 integral membrane protein family.</text>
</comment>
<keyword evidence="7" id="KW-0813">Transport</keyword>
<dbReference type="GO" id="GO:0071281">
    <property type="term" value="P:cellular response to iron ion"/>
    <property type="evidence" value="ECO:0007669"/>
    <property type="project" value="UniProtKB-ARBA"/>
</dbReference>
<gene>
    <name evidence="9" type="ORF">SAMN02583745_01352</name>
</gene>
<dbReference type="SUPFAM" id="SSF81345">
    <property type="entry name" value="ABC transporter involved in vitamin B12 uptake, BtuC"/>
    <property type="match status" value="1"/>
</dbReference>
<dbReference type="GO" id="GO:0010043">
    <property type="term" value="P:response to zinc ion"/>
    <property type="evidence" value="ECO:0007669"/>
    <property type="project" value="TreeGrafter"/>
</dbReference>
<dbReference type="RefSeq" id="WP_093318872.1">
    <property type="nucleotide sequence ID" value="NZ_FOHV01000008.1"/>
</dbReference>